<evidence type="ECO:0000256" key="1">
    <source>
        <dbReference type="SAM" id="MobiDB-lite"/>
    </source>
</evidence>
<dbReference type="EMBL" id="CDMC01000015">
    <property type="protein sequence ID" value="CEL09803.1"/>
    <property type="molecule type" value="Genomic_DNA"/>
</dbReference>
<name>A0A0U5GDB3_ASPCI</name>
<protein>
    <submittedName>
        <fullName evidence="2">Uncharacterized protein</fullName>
    </submittedName>
</protein>
<accession>A0A0U5GDB3</accession>
<gene>
    <name evidence="2" type="ORF">ASPCAL12932</name>
</gene>
<dbReference type="OrthoDB" id="4424523at2759"/>
<sequence length="162" mass="18917">MLIKRSLRVSHIPFKGNPHVTKERETTIRALQQDGHRIWGPVLYRSTYKSDTDWAEFLHRLQFRTQRFIDISHTPGLVEGFRFTVLEDEVAFQGATISMIREHFTKWTETAVEEEQGPGARPRHAQRYRYCLQVDEEALESVVRKSPGTDKPYEQNQEATSS</sequence>
<proteinExistence type="predicted"/>
<dbReference type="STRING" id="454130.A0A0U5GDB3"/>
<organism evidence="2 3">
    <name type="scientific">Aspergillus calidoustus</name>
    <dbReference type="NCBI Taxonomy" id="454130"/>
    <lineage>
        <taxon>Eukaryota</taxon>
        <taxon>Fungi</taxon>
        <taxon>Dikarya</taxon>
        <taxon>Ascomycota</taxon>
        <taxon>Pezizomycotina</taxon>
        <taxon>Eurotiomycetes</taxon>
        <taxon>Eurotiomycetidae</taxon>
        <taxon>Eurotiales</taxon>
        <taxon>Aspergillaceae</taxon>
        <taxon>Aspergillus</taxon>
        <taxon>Aspergillus subgen. Nidulantes</taxon>
    </lineage>
</organism>
<dbReference type="Proteomes" id="UP000054771">
    <property type="component" value="Unassembled WGS sequence"/>
</dbReference>
<evidence type="ECO:0000313" key="2">
    <source>
        <dbReference type="EMBL" id="CEL09803.1"/>
    </source>
</evidence>
<dbReference type="OMA" id="HVTKERE"/>
<reference evidence="3" key="1">
    <citation type="journal article" date="2016" name="Genome Announc.">
        <title>Draft genome sequences of fungus Aspergillus calidoustus.</title>
        <authorList>
            <person name="Horn F."/>
            <person name="Linde J."/>
            <person name="Mattern D.J."/>
            <person name="Walther G."/>
            <person name="Guthke R."/>
            <person name="Scherlach K."/>
            <person name="Martin K."/>
            <person name="Brakhage A.A."/>
            <person name="Petzke L."/>
            <person name="Valiante V."/>
        </authorList>
    </citation>
    <scope>NUCLEOTIDE SEQUENCE [LARGE SCALE GENOMIC DNA]</scope>
    <source>
        <strain evidence="3">SF006504</strain>
    </source>
</reference>
<dbReference type="AlphaFoldDB" id="A0A0U5GDB3"/>
<feature type="region of interest" description="Disordered" evidence="1">
    <location>
        <begin position="141"/>
        <end position="162"/>
    </location>
</feature>
<evidence type="ECO:0000313" key="3">
    <source>
        <dbReference type="Proteomes" id="UP000054771"/>
    </source>
</evidence>
<keyword evidence="3" id="KW-1185">Reference proteome</keyword>